<dbReference type="InterPro" id="IPR030850">
    <property type="entry name" value="Exosome_Csl4_arc"/>
</dbReference>
<dbReference type="GO" id="GO:0003676">
    <property type="term" value="F:nucleic acid binding"/>
    <property type="evidence" value="ECO:0007669"/>
    <property type="project" value="InterPro"/>
</dbReference>
<dbReference type="SUPFAM" id="SSF110324">
    <property type="entry name" value="Ribosomal L27 protein-like"/>
    <property type="match status" value="1"/>
</dbReference>
<dbReference type="Gene3D" id="2.40.50.100">
    <property type="match status" value="1"/>
</dbReference>
<dbReference type="PROSITE" id="PS50126">
    <property type="entry name" value="S1"/>
    <property type="match status" value="1"/>
</dbReference>
<evidence type="ECO:0000256" key="2">
    <source>
        <dbReference type="HAMAP-Rule" id="MF_00975"/>
    </source>
</evidence>
<evidence type="ECO:0000313" key="5">
    <source>
        <dbReference type="Proteomes" id="UP000000674"/>
    </source>
</evidence>
<keyword evidence="5" id="KW-1185">Reference proteome</keyword>
<gene>
    <name evidence="2" type="primary">csl4</name>
    <name evidence="4" type="ordered locus">Mthe_0005</name>
</gene>
<keyword evidence="2" id="KW-0862">Zinc</keyword>
<organism evidence="4 5">
    <name type="scientific">Methanothrix thermoacetophila (strain DSM 6194 / JCM 14653 / NBRC 101360 / PT)</name>
    <name type="common">Methanosaeta thermophila</name>
    <dbReference type="NCBI Taxonomy" id="349307"/>
    <lineage>
        <taxon>Archaea</taxon>
        <taxon>Methanobacteriati</taxon>
        <taxon>Methanobacteriota</taxon>
        <taxon>Stenosarchaea group</taxon>
        <taxon>Methanomicrobia</taxon>
        <taxon>Methanotrichales</taxon>
        <taxon>Methanotrichaceae</taxon>
        <taxon>Methanothrix</taxon>
    </lineage>
</organism>
<dbReference type="SUPFAM" id="SSF50249">
    <property type="entry name" value="Nucleic acid-binding proteins"/>
    <property type="match status" value="1"/>
</dbReference>
<dbReference type="InterPro" id="IPR025721">
    <property type="entry name" value="Exosome_cplx_N_dom"/>
</dbReference>
<protein>
    <recommendedName>
        <fullName evidence="2">Exosome complex component Csl4</fullName>
    </recommendedName>
</protein>
<dbReference type="GO" id="GO:0000178">
    <property type="term" value="C:exosome (RNase complex)"/>
    <property type="evidence" value="ECO:0007669"/>
    <property type="project" value="UniProtKB-KW"/>
</dbReference>
<dbReference type="GO" id="GO:0008270">
    <property type="term" value="F:zinc ion binding"/>
    <property type="evidence" value="ECO:0007669"/>
    <property type="project" value="UniProtKB-UniRule"/>
</dbReference>
<dbReference type="Proteomes" id="UP000000674">
    <property type="component" value="Chromosome"/>
</dbReference>
<proteinExistence type="inferred from homology"/>
<dbReference type="AlphaFoldDB" id="A0B534"/>
<feature type="binding site" evidence="2">
    <location>
        <position position="168"/>
    </location>
    <ligand>
        <name>Zn(2+)</name>
        <dbReference type="ChEBI" id="CHEBI:29105"/>
    </ligand>
</feature>
<feature type="binding site" evidence="2">
    <location>
        <position position="152"/>
    </location>
    <ligand>
        <name>Zn(2+)</name>
        <dbReference type="ChEBI" id="CHEBI:29105"/>
    </ligand>
</feature>
<dbReference type="SMART" id="SM00316">
    <property type="entry name" value="S1"/>
    <property type="match status" value="1"/>
</dbReference>
<keyword evidence="2" id="KW-0963">Cytoplasm</keyword>
<dbReference type="Gene3D" id="2.40.50.140">
    <property type="entry name" value="Nucleic acid-binding proteins"/>
    <property type="match status" value="1"/>
</dbReference>
<dbReference type="NCBIfam" id="NF034126">
    <property type="entry name" value="PRK09521.1"/>
    <property type="match status" value="1"/>
</dbReference>
<dbReference type="PANTHER" id="PTHR12686">
    <property type="entry name" value="3'-5' EXORIBONUCLEASE CSL4-RELATED"/>
    <property type="match status" value="1"/>
</dbReference>
<evidence type="ECO:0000259" key="3">
    <source>
        <dbReference type="PROSITE" id="PS50126"/>
    </source>
</evidence>
<dbReference type="GO" id="GO:0005737">
    <property type="term" value="C:cytoplasm"/>
    <property type="evidence" value="ECO:0007669"/>
    <property type="project" value="UniProtKB-SubCell"/>
</dbReference>
<sequence>MDGALVLPGDRIGSAEEFVPGHDTYVFGGNIYASTTGVVDIDPESRLVSVIPRSNALPRVENGDIVVGEVVDIKENLVILALAFKKGYESRPLPELDATIHISNVKSSYVKDLKQMFGLRDIVRAKVIDARQMRLSTEPDDMGVIKAYCSSCTTPLVKKDSRLECPECKRTEMRKLSTYYGTGLV</sequence>
<comment type="subunit">
    <text evidence="2">Component of the archaeal exosome complex. Forms a trimer of Rrp4 and/or Csl4 subunits. The trimer associates with an hexameric ring-like arrangement composed of 3 Rrp41-Rrp42 heterodimers. Interacts with DnaG.</text>
</comment>
<dbReference type="PANTHER" id="PTHR12686:SF8">
    <property type="entry name" value="EXOSOME COMPLEX COMPONENT CSL4"/>
    <property type="match status" value="1"/>
</dbReference>
<dbReference type="InterPro" id="IPR012340">
    <property type="entry name" value="NA-bd_OB-fold"/>
</dbReference>
<dbReference type="Pfam" id="PF14382">
    <property type="entry name" value="ECR1_N"/>
    <property type="match status" value="1"/>
</dbReference>
<dbReference type="STRING" id="349307.Mthe_0005"/>
<dbReference type="InterPro" id="IPR003029">
    <property type="entry name" value="S1_domain"/>
</dbReference>
<keyword evidence="1 2" id="KW-0271">Exosome</keyword>
<feature type="domain" description="S1 motif" evidence="3">
    <location>
        <begin position="63"/>
        <end position="140"/>
    </location>
</feature>
<dbReference type="HAMAP" id="MF_00975">
    <property type="entry name" value="Exosome_Csl4"/>
    <property type="match status" value="1"/>
</dbReference>
<comment type="similarity">
    <text evidence="2">Belongs to the CSL4 family.</text>
</comment>
<evidence type="ECO:0000313" key="4">
    <source>
        <dbReference type="EMBL" id="ABK13808.1"/>
    </source>
</evidence>
<evidence type="ECO:0000256" key="1">
    <source>
        <dbReference type="ARBA" id="ARBA00022835"/>
    </source>
</evidence>
<comment type="subcellular location">
    <subcellularLocation>
        <location evidence="2">Cytoplasm</location>
    </subcellularLocation>
</comment>
<dbReference type="KEGG" id="mtp:Mthe_0005"/>
<feature type="binding site" evidence="2">
    <location>
        <position position="149"/>
    </location>
    <ligand>
        <name>Zn(2+)</name>
        <dbReference type="ChEBI" id="CHEBI:29105"/>
    </ligand>
</feature>
<dbReference type="Gene3D" id="2.20.70.10">
    <property type="match status" value="1"/>
</dbReference>
<feature type="binding site" evidence="2">
    <location>
        <position position="165"/>
    </location>
    <ligand>
        <name>Zn(2+)</name>
        <dbReference type="ChEBI" id="CHEBI:29105"/>
    </ligand>
</feature>
<dbReference type="EMBL" id="CP000477">
    <property type="protein sequence ID" value="ABK13808.1"/>
    <property type="molecule type" value="Genomic_DNA"/>
</dbReference>
<comment type="function">
    <text evidence="2">Non-catalytic component of the exosome, which is a complex involved in RNA degradation. Increases the RNA binding and the efficiency of RNA degradation. Helpful for the interaction of the exosome with A-poor RNAs.</text>
</comment>
<keyword evidence="2" id="KW-0479">Metal-binding</keyword>
<dbReference type="GO" id="GO:0006401">
    <property type="term" value="P:RNA catabolic process"/>
    <property type="evidence" value="ECO:0007669"/>
    <property type="project" value="UniProtKB-UniRule"/>
</dbReference>
<reference evidence="4 5" key="1">
    <citation type="submission" date="2006-10" db="EMBL/GenBank/DDBJ databases">
        <title>Complete sequence of Methanosaeta thermophila PT.</title>
        <authorList>
            <consortium name="US DOE Joint Genome Institute"/>
            <person name="Copeland A."/>
            <person name="Lucas S."/>
            <person name="Lapidus A."/>
            <person name="Barry K."/>
            <person name="Detter J.C."/>
            <person name="Glavina del Rio T."/>
            <person name="Hammon N."/>
            <person name="Israni S."/>
            <person name="Pitluck S."/>
            <person name="Chain P."/>
            <person name="Malfatti S."/>
            <person name="Shin M."/>
            <person name="Vergez L."/>
            <person name="Schmutz J."/>
            <person name="Larimer F."/>
            <person name="Land M."/>
            <person name="Hauser L."/>
            <person name="Kyrpides N."/>
            <person name="Kim E."/>
            <person name="Smith K.S."/>
            <person name="Ingram-Smith C."/>
            <person name="Richardson P."/>
        </authorList>
    </citation>
    <scope>NUCLEOTIDE SEQUENCE [LARGE SCALE GENOMIC DNA]</scope>
    <source>
        <strain evidence="5">DSM 6194 / JCM 14653 / NBRC 101360 / PT</strain>
    </source>
</reference>
<dbReference type="GO" id="GO:0006396">
    <property type="term" value="P:RNA processing"/>
    <property type="evidence" value="ECO:0007669"/>
    <property type="project" value="InterPro"/>
</dbReference>
<accession>A0B534</accession>
<dbReference type="InterPro" id="IPR039771">
    <property type="entry name" value="Csl4"/>
</dbReference>
<dbReference type="HOGENOM" id="CLU_067135_1_1_2"/>
<name>A0B534_METTP</name>